<dbReference type="AlphaFoldDB" id="A0A495IK65"/>
<dbReference type="Proteomes" id="UP000280008">
    <property type="component" value="Unassembled WGS sequence"/>
</dbReference>
<comment type="caution">
    <text evidence="2">The sequence shown here is derived from an EMBL/GenBank/DDBJ whole genome shotgun (WGS) entry which is preliminary data.</text>
</comment>
<dbReference type="PROSITE" id="PS50943">
    <property type="entry name" value="HTH_CROC1"/>
    <property type="match status" value="1"/>
</dbReference>
<dbReference type="SUPFAM" id="SSF48452">
    <property type="entry name" value="TPR-like"/>
    <property type="match status" value="1"/>
</dbReference>
<dbReference type="CDD" id="cd00093">
    <property type="entry name" value="HTH_XRE"/>
    <property type="match status" value="1"/>
</dbReference>
<dbReference type="SUPFAM" id="SSF52540">
    <property type="entry name" value="P-loop containing nucleoside triphosphate hydrolases"/>
    <property type="match status" value="1"/>
</dbReference>
<dbReference type="InterPro" id="IPR041664">
    <property type="entry name" value="AAA_16"/>
</dbReference>
<dbReference type="GO" id="GO:0003677">
    <property type="term" value="F:DNA binding"/>
    <property type="evidence" value="ECO:0007669"/>
    <property type="project" value="InterPro"/>
</dbReference>
<sequence length="760" mass="82497">MTTLPLGAQLRQLRLLADLTLEGLSERSGVSARTLSDIERGISSIPQRRTLQMIAAALDLTPADREDFLGAAKAQRLAQPASTRVTALSPHRVADFTGRDDEIAEVTAFLNDDTTSGAKVVVVSGPPGMGKTSIAVEALSRFNQDGDRIVFVDLDGFNAYPLAPVQVLRALLRQIPDIAEKVPANLDAASQMWAAATTEYAPIVVLDNAGSEAQVRTVLSCTTAGSVVVTSRRVLAGLEGPHRVWVGPLADTDSTRLLARLIPERQRIDTDLSELAMLCDRVPLALRIAGNRIASRPAWTAEDFIDRMAQAEDRLRLLVAGDLAVESAIDLSYSDLDDGLATLFRSISIIDGATFDARIAAATLDADVLETEAGLDQLTDLGLLDARGNVRYRMHDLTRLFASQRLLAVEGESGVRRRREALHRWFLTSLERAGAWFETDRRPDRPADEGLTFPDADTAGAWIKLEVAHWWPAMQSIAAAGDAGRIVDTADALHWFSDLWVEWGRWHEFFSLAARSAHDLGNSALEAEQLGYVAWAEIVERRDHDAAIDTGRRAADLARDAKGDKQLGWALFYVAWAASHKERLDESYAAASASLVAFERASELDGVSQALLVLSKVQSQRGQHARGLAEYGELLTRIRDHGERAHTVASRVAQASILDQMSSNLQALGRFEEALDAAQQSLDLAHDLDSVLRIAGALSRRASAYVGLGETAAARRDIAEALERIGTSGEDAYLNKLRGDLLTLDAGLSEAANSRPHGVK</sequence>
<dbReference type="SMART" id="SM00530">
    <property type="entry name" value="HTH_XRE"/>
    <property type="match status" value="1"/>
</dbReference>
<dbReference type="Gene3D" id="3.40.50.300">
    <property type="entry name" value="P-loop containing nucleotide triphosphate hydrolases"/>
    <property type="match status" value="1"/>
</dbReference>
<gene>
    <name evidence="2" type="ORF">C8E83_3527</name>
</gene>
<evidence type="ECO:0000313" key="3">
    <source>
        <dbReference type="Proteomes" id="UP000280008"/>
    </source>
</evidence>
<evidence type="ECO:0000259" key="1">
    <source>
        <dbReference type="PROSITE" id="PS50943"/>
    </source>
</evidence>
<dbReference type="Gene3D" id="1.10.260.40">
    <property type="entry name" value="lambda repressor-like DNA-binding domains"/>
    <property type="match status" value="1"/>
</dbReference>
<dbReference type="EMBL" id="RBKS01000001">
    <property type="protein sequence ID" value="RKR76357.1"/>
    <property type="molecule type" value="Genomic_DNA"/>
</dbReference>
<dbReference type="InterPro" id="IPR001387">
    <property type="entry name" value="Cro/C1-type_HTH"/>
</dbReference>
<reference evidence="2 3" key="1">
    <citation type="submission" date="2018-10" db="EMBL/GenBank/DDBJ databases">
        <title>Sequencing the genomes of 1000 actinobacteria strains.</title>
        <authorList>
            <person name="Klenk H.-P."/>
        </authorList>
    </citation>
    <scope>NUCLEOTIDE SEQUENCE [LARGE SCALE GENOMIC DNA]</scope>
    <source>
        <strain evidence="2 3">DSM 17894</strain>
    </source>
</reference>
<dbReference type="InterPro" id="IPR027417">
    <property type="entry name" value="P-loop_NTPase"/>
</dbReference>
<feature type="domain" description="HTH cro/C1-type" evidence="1">
    <location>
        <begin position="10"/>
        <end position="65"/>
    </location>
</feature>
<dbReference type="RefSeq" id="WP_170159993.1">
    <property type="nucleotide sequence ID" value="NZ_RBKS01000001.1"/>
</dbReference>
<dbReference type="Gene3D" id="1.25.40.10">
    <property type="entry name" value="Tetratricopeptide repeat domain"/>
    <property type="match status" value="1"/>
</dbReference>
<dbReference type="InterPro" id="IPR003593">
    <property type="entry name" value="AAA+_ATPase"/>
</dbReference>
<evidence type="ECO:0000313" key="2">
    <source>
        <dbReference type="EMBL" id="RKR76357.1"/>
    </source>
</evidence>
<dbReference type="Pfam" id="PF13560">
    <property type="entry name" value="HTH_31"/>
    <property type="match status" value="1"/>
</dbReference>
<dbReference type="Pfam" id="PF13191">
    <property type="entry name" value="AAA_16"/>
    <property type="match status" value="1"/>
</dbReference>
<dbReference type="InterPro" id="IPR010982">
    <property type="entry name" value="Lambda_DNA-bd_dom_sf"/>
</dbReference>
<dbReference type="PANTHER" id="PTHR47691:SF3">
    <property type="entry name" value="HTH-TYPE TRANSCRIPTIONAL REGULATOR RV0890C-RELATED"/>
    <property type="match status" value="1"/>
</dbReference>
<dbReference type="PANTHER" id="PTHR47691">
    <property type="entry name" value="REGULATOR-RELATED"/>
    <property type="match status" value="1"/>
</dbReference>
<keyword evidence="3" id="KW-1185">Reference proteome</keyword>
<dbReference type="SUPFAM" id="SSF47413">
    <property type="entry name" value="lambda repressor-like DNA-binding domains"/>
    <property type="match status" value="1"/>
</dbReference>
<accession>A0A495IK65</accession>
<dbReference type="SMART" id="SM00382">
    <property type="entry name" value="AAA"/>
    <property type="match status" value="1"/>
</dbReference>
<organism evidence="2 3">
    <name type="scientific">Frondihabitans australicus</name>
    <dbReference type="NCBI Taxonomy" id="386892"/>
    <lineage>
        <taxon>Bacteria</taxon>
        <taxon>Bacillati</taxon>
        <taxon>Actinomycetota</taxon>
        <taxon>Actinomycetes</taxon>
        <taxon>Micrococcales</taxon>
        <taxon>Microbacteriaceae</taxon>
        <taxon>Frondihabitans</taxon>
    </lineage>
</organism>
<name>A0A495IK65_9MICO</name>
<proteinExistence type="predicted"/>
<dbReference type="InterPro" id="IPR011990">
    <property type="entry name" value="TPR-like_helical_dom_sf"/>
</dbReference>
<protein>
    <submittedName>
        <fullName evidence="2">AAA ATPase-like protein</fullName>
    </submittedName>
</protein>